<sequence>MRWFLTEADNGLAKDVYPASIPFAIRATDGDQGQAIEESGSIREDTVDSKTVDKPGTHAGALPVVESEDGDKRPTDSEAGTPGIEPKGADSDAMPPATSQQAPGDVTAEDESGTQAEPAVKGALEGVTVRVYLTGTGTVEKVPIETYVMGVLAGEMPIDFELEALKAQAIAARTYIIRRLAAGDNELASRGADVSDTVEHQVYVSKKELGRRWEGEAEAENLAKLAQAVRETEGLVVTYEGEPIQAAFFSTSNGYTENSEEYWTMSLPYLRSVDSPWDKSISPRYEQEETFELSRFYKLMGMKGKKAKGKPSIKLVDKTEGNRIKSISVNGTAFTGREVRERLGLASSQFSWKIGKEGITFTTYGFGHGVGMSQWGANGMAKEGRTAVDILLHYYSGTKVEQASNLP</sequence>
<dbReference type="EMBL" id="BDQX01000292">
    <property type="protein sequence ID" value="GBG10256.1"/>
    <property type="molecule type" value="Genomic_DNA"/>
</dbReference>
<dbReference type="Proteomes" id="UP000245202">
    <property type="component" value="Unassembled WGS sequence"/>
</dbReference>
<dbReference type="AlphaFoldDB" id="A0A2R5EU93"/>
<protein>
    <submittedName>
        <fullName evidence="3">Putative stage II sporulation protein D</fullName>
    </submittedName>
</protein>
<keyword evidence="4" id="KW-1185">Reference proteome</keyword>
<dbReference type="NCBIfam" id="TIGR02669">
    <property type="entry name" value="SpoIID_LytB"/>
    <property type="match status" value="1"/>
</dbReference>
<organism evidence="3 4">
    <name type="scientific">Paenibacillus agaridevorans</name>
    <dbReference type="NCBI Taxonomy" id="171404"/>
    <lineage>
        <taxon>Bacteria</taxon>
        <taxon>Bacillati</taxon>
        <taxon>Bacillota</taxon>
        <taxon>Bacilli</taxon>
        <taxon>Bacillales</taxon>
        <taxon>Paenibacillaceae</taxon>
        <taxon>Paenibacillus</taxon>
    </lineage>
</organism>
<dbReference type="NCBIfam" id="TIGR02870">
    <property type="entry name" value="spore_II_D"/>
    <property type="match status" value="1"/>
</dbReference>
<dbReference type="RefSeq" id="WP_108994798.1">
    <property type="nucleotide sequence ID" value="NZ_BDQX01000292.1"/>
</dbReference>
<dbReference type="InterPro" id="IPR051922">
    <property type="entry name" value="Bact_Sporulation_Assoc"/>
</dbReference>
<dbReference type="InterPro" id="IPR013693">
    <property type="entry name" value="SpoIID/LytB_N"/>
</dbReference>
<gene>
    <name evidence="3" type="ORF">PAT3040_04977</name>
</gene>
<evidence type="ECO:0000313" key="4">
    <source>
        <dbReference type="Proteomes" id="UP000245202"/>
    </source>
</evidence>
<name>A0A2R5EU93_9BACL</name>
<dbReference type="GO" id="GO:0030288">
    <property type="term" value="C:outer membrane-bounded periplasmic space"/>
    <property type="evidence" value="ECO:0007669"/>
    <property type="project" value="TreeGrafter"/>
</dbReference>
<accession>A0A2R5EU93</accession>
<dbReference type="PANTHER" id="PTHR30032">
    <property type="entry name" value="N-ACETYLMURAMOYL-L-ALANINE AMIDASE-RELATED"/>
    <property type="match status" value="1"/>
</dbReference>
<comment type="caution">
    <text evidence="3">The sequence shown here is derived from an EMBL/GenBank/DDBJ whole genome shotgun (WGS) entry which is preliminary data.</text>
</comment>
<feature type="compositionally biased region" description="Basic and acidic residues" evidence="1">
    <location>
        <begin position="40"/>
        <end position="56"/>
    </location>
</feature>
<feature type="domain" description="Sporulation stage II protein D amidase enhancer LytB N-terminal" evidence="2">
    <location>
        <begin position="135"/>
        <end position="239"/>
    </location>
</feature>
<dbReference type="Pfam" id="PF08486">
    <property type="entry name" value="SpoIID"/>
    <property type="match status" value="1"/>
</dbReference>
<evidence type="ECO:0000256" key="1">
    <source>
        <dbReference type="SAM" id="MobiDB-lite"/>
    </source>
</evidence>
<dbReference type="InterPro" id="IPR013486">
    <property type="entry name" value="SpoIID/LytB"/>
</dbReference>
<dbReference type="PANTHER" id="PTHR30032:SF4">
    <property type="entry name" value="AMIDASE ENHANCER"/>
    <property type="match status" value="1"/>
</dbReference>
<evidence type="ECO:0000259" key="2">
    <source>
        <dbReference type="Pfam" id="PF08486"/>
    </source>
</evidence>
<feature type="region of interest" description="Disordered" evidence="1">
    <location>
        <begin position="30"/>
        <end position="121"/>
    </location>
</feature>
<evidence type="ECO:0000313" key="3">
    <source>
        <dbReference type="EMBL" id="GBG10256.1"/>
    </source>
</evidence>
<reference evidence="3 4" key="1">
    <citation type="submission" date="2017-08" db="EMBL/GenBank/DDBJ databases">
        <title>Substantial Increase in Enzyme Production by Combined Drug-Resistance Mutations in Paenibacillus agaridevorans.</title>
        <authorList>
            <person name="Tanaka Y."/>
            <person name="Funane K."/>
            <person name="Hosaka T."/>
            <person name="Shiwa Y."/>
            <person name="Fujita N."/>
            <person name="Miyazaki T."/>
            <person name="Yoshikawa H."/>
            <person name="Murakami K."/>
            <person name="Kasahara K."/>
            <person name="Inaoka T."/>
            <person name="Hiraga Y."/>
            <person name="Ochi K."/>
        </authorList>
    </citation>
    <scope>NUCLEOTIDE SEQUENCE [LARGE SCALE GENOMIC DNA]</scope>
    <source>
        <strain evidence="3 4">T-3040</strain>
    </source>
</reference>
<proteinExistence type="predicted"/>
<dbReference type="InterPro" id="IPR014225">
    <property type="entry name" value="Spore_II_D_firmicutes"/>
</dbReference>
<dbReference type="GO" id="GO:0030435">
    <property type="term" value="P:sporulation resulting in formation of a cellular spore"/>
    <property type="evidence" value="ECO:0007669"/>
    <property type="project" value="InterPro"/>
</dbReference>